<feature type="non-terminal residue" evidence="1">
    <location>
        <position position="45"/>
    </location>
</feature>
<protein>
    <submittedName>
        <fullName evidence="1">Uncharacterized protein</fullName>
    </submittedName>
</protein>
<evidence type="ECO:0000313" key="2">
    <source>
        <dbReference type="Proteomes" id="UP000699042"/>
    </source>
</evidence>
<comment type="caution">
    <text evidence="1">The sequence shown here is derived from an EMBL/GenBank/DDBJ whole genome shotgun (WGS) entry which is preliminary data.</text>
</comment>
<reference evidence="1" key="1">
    <citation type="submission" date="2021-05" db="EMBL/GenBank/DDBJ databases">
        <title>Comparative genomics of three Colletotrichum scovillei strains and genetic complementation revealed genes involved fungal growth and virulence on chili pepper.</title>
        <authorList>
            <person name="Hsieh D.-K."/>
            <person name="Chuang S.-C."/>
            <person name="Chen C.-Y."/>
            <person name="Chao Y.-T."/>
            <person name="Lu M.-Y.J."/>
            <person name="Lee M.-H."/>
            <person name="Shih M.-C."/>
        </authorList>
    </citation>
    <scope>NUCLEOTIDE SEQUENCE</scope>
    <source>
        <strain evidence="1">Coll-153</strain>
    </source>
</reference>
<evidence type="ECO:0000313" key="1">
    <source>
        <dbReference type="EMBL" id="KAG7048150.1"/>
    </source>
</evidence>
<accession>A0A9P7R289</accession>
<dbReference type="Proteomes" id="UP000699042">
    <property type="component" value="Unassembled WGS sequence"/>
</dbReference>
<keyword evidence="2" id="KW-1185">Reference proteome</keyword>
<feature type="non-terminal residue" evidence="1">
    <location>
        <position position="1"/>
    </location>
</feature>
<sequence length="45" mass="5209">LKLCLILHSARHFLFSKCRRFSQLGTLPSGVVSRILRSLRAHFSR</sequence>
<organism evidence="1 2">
    <name type="scientific">Colletotrichum scovillei</name>
    <dbReference type="NCBI Taxonomy" id="1209932"/>
    <lineage>
        <taxon>Eukaryota</taxon>
        <taxon>Fungi</taxon>
        <taxon>Dikarya</taxon>
        <taxon>Ascomycota</taxon>
        <taxon>Pezizomycotina</taxon>
        <taxon>Sordariomycetes</taxon>
        <taxon>Hypocreomycetidae</taxon>
        <taxon>Glomerellales</taxon>
        <taxon>Glomerellaceae</taxon>
        <taxon>Colletotrichum</taxon>
        <taxon>Colletotrichum acutatum species complex</taxon>
    </lineage>
</organism>
<dbReference type="EMBL" id="JAESDN010000006">
    <property type="protein sequence ID" value="KAG7048150.1"/>
    <property type="molecule type" value="Genomic_DNA"/>
</dbReference>
<gene>
    <name evidence="1" type="ORF">JMJ77_013797</name>
</gene>
<dbReference type="AlphaFoldDB" id="A0A9P7R289"/>
<name>A0A9P7R289_9PEZI</name>
<proteinExistence type="predicted"/>